<dbReference type="Pfam" id="PF01423">
    <property type="entry name" value="LSM"/>
    <property type="match status" value="1"/>
</dbReference>
<dbReference type="InterPro" id="IPR036873">
    <property type="entry name" value="Rhodanese-like_dom_sf"/>
</dbReference>
<evidence type="ECO:0000313" key="4">
    <source>
        <dbReference type="Proteomes" id="UP000265618"/>
    </source>
</evidence>
<dbReference type="InterPro" id="IPR010920">
    <property type="entry name" value="LSM_dom_sf"/>
</dbReference>
<keyword evidence="4" id="KW-1185">Reference proteome</keyword>
<protein>
    <recommendedName>
        <fullName evidence="1">Sm domain-containing protein</fullName>
    </recommendedName>
</protein>
<organism evidence="2 4">
    <name type="scientific">Kipferlia bialata</name>
    <dbReference type="NCBI Taxonomy" id="797122"/>
    <lineage>
        <taxon>Eukaryota</taxon>
        <taxon>Metamonada</taxon>
        <taxon>Carpediemonas-like organisms</taxon>
        <taxon>Kipferlia</taxon>
    </lineage>
</organism>
<reference evidence="2" key="1">
    <citation type="submission" date="2016-10" db="EMBL/GenBank/DDBJ databases">
        <authorList>
            <person name="Tanifuji G."/>
            <person name="Kume K."/>
            <person name="Nakayama T."/>
            <person name="Takabayashi S."/>
            <person name="Hashimoto T."/>
        </authorList>
    </citation>
    <scope>NUCLEOTIDE SEQUENCE</scope>
    <source>
        <strain evidence="2">NY0173</strain>
    </source>
</reference>
<gene>
    <name evidence="2" type="ORF">KIPB_001676</name>
    <name evidence="3" type="ORF">KIPB_002984</name>
</gene>
<comment type="caution">
    <text evidence="2">The sequence shown here is derived from an EMBL/GenBank/DDBJ whole genome shotgun (WGS) entry which is preliminary data.</text>
</comment>
<dbReference type="AlphaFoldDB" id="A0A9K3GG38"/>
<reference evidence="2 4" key="2">
    <citation type="journal article" date="2018" name="PLoS ONE">
        <title>The draft genome of Kipferlia bialata reveals reductive genome evolution in fornicate parasites.</title>
        <authorList>
            <person name="Tanifuji G."/>
            <person name="Takabayashi S."/>
            <person name="Kume K."/>
            <person name="Takagi M."/>
            <person name="Nakayama T."/>
            <person name="Kamikawa R."/>
            <person name="Inagaki Y."/>
            <person name="Hashimoto T."/>
        </authorList>
    </citation>
    <scope>NUCLEOTIDE SEQUENCE [LARGE SCALE GENOMIC DNA]</scope>
    <source>
        <strain evidence="2">NY0173</strain>
    </source>
</reference>
<dbReference type="EMBL" id="BDIP01000539">
    <property type="protein sequence ID" value="GIQ81939.1"/>
    <property type="molecule type" value="Genomic_DNA"/>
</dbReference>
<dbReference type="SUPFAM" id="SSF50182">
    <property type="entry name" value="Sm-like ribonucleoproteins"/>
    <property type="match status" value="1"/>
</dbReference>
<accession>A0A9K3GG38</accession>
<dbReference type="OrthoDB" id="10263346at2759"/>
<dbReference type="EMBL" id="BDIP01000248">
    <property type="protein sequence ID" value="GIQ80816.1"/>
    <property type="molecule type" value="Genomic_DNA"/>
</dbReference>
<feature type="domain" description="Sm" evidence="1">
    <location>
        <begin position="79"/>
        <end position="126"/>
    </location>
</feature>
<dbReference type="InterPro" id="IPR001163">
    <property type="entry name" value="Sm_dom_euk/arc"/>
</dbReference>
<dbReference type="Gene3D" id="2.30.30.100">
    <property type="match status" value="1"/>
</dbReference>
<dbReference type="Proteomes" id="UP000265618">
    <property type="component" value="Unassembled WGS sequence"/>
</dbReference>
<name>A0A9K3GG38_9EUKA</name>
<sequence>MAPITVTPEWLNSHLDEVVVVDGSWYMPHMKRNPKEEFLASHIKTAVPLFLKPLGSPTAPLPHTGIRFFVYCLVCHLPKGKLSTFDQNTNLVLSECQEVILSKHEGPQYVECETMVVKGDDVAIVGDLMINASNDDLFKDVRCAMPAPVVFGK</sequence>
<evidence type="ECO:0000313" key="3">
    <source>
        <dbReference type="EMBL" id="GIQ81939.1"/>
    </source>
</evidence>
<evidence type="ECO:0000313" key="2">
    <source>
        <dbReference type="EMBL" id="GIQ80816.1"/>
    </source>
</evidence>
<evidence type="ECO:0000259" key="1">
    <source>
        <dbReference type="Pfam" id="PF01423"/>
    </source>
</evidence>
<dbReference type="SUPFAM" id="SSF52821">
    <property type="entry name" value="Rhodanese/Cell cycle control phosphatase"/>
    <property type="match status" value="1"/>
</dbReference>
<proteinExistence type="predicted"/>
<dbReference type="Gene3D" id="3.40.250.10">
    <property type="entry name" value="Rhodanese-like domain"/>
    <property type="match status" value="1"/>
</dbReference>